<dbReference type="InterPro" id="IPR050314">
    <property type="entry name" value="Glycosyl_Hydrlase_18"/>
</dbReference>
<evidence type="ECO:0000256" key="4">
    <source>
        <dbReference type="RuleBase" id="RU004453"/>
    </source>
</evidence>
<dbReference type="SMART" id="SM00636">
    <property type="entry name" value="Glyco_18"/>
    <property type="match status" value="1"/>
</dbReference>
<proteinExistence type="inferred from homology"/>
<evidence type="ECO:0000256" key="5">
    <source>
        <dbReference type="SAM" id="MobiDB-lite"/>
    </source>
</evidence>
<reference evidence="8 9" key="1">
    <citation type="journal article" date="2021" name="Comput. Struct. Biotechnol. J.">
        <title>De novo genome assembly of the potent medicinal plant Rehmannia glutinosa using nanopore technology.</title>
        <authorList>
            <person name="Ma L."/>
            <person name="Dong C."/>
            <person name="Song C."/>
            <person name="Wang X."/>
            <person name="Zheng X."/>
            <person name="Niu Y."/>
            <person name="Chen S."/>
            <person name="Feng W."/>
        </authorList>
    </citation>
    <scope>NUCLEOTIDE SEQUENCE [LARGE SCALE GENOMIC DNA]</scope>
    <source>
        <strain evidence="8">DH-2019</strain>
    </source>
</reference>
<gene>
    <name evidence="8" type="ORF">DH2020_010830</name>
</gene>
<comment type="similarity">
    <text evidence="4">Belongs to the glycosyl hydrolase 18 family.</text>
</comment>
<dbReference type="PROSITE" id="PS51910">
    <property type="entry name" value="GH18_2"/>
    <property type="match status" value="1"/>
</dbReference>
<dbReference type="PRINTS" id="PR01217">
    <property type="entry name" value="PRICHEXTENSN"/>
</dbReference>
<comment type="caution">
    <text evidence="8">The sequence shown here is derived from an EMBL/GenBank/DDBJ whole genome shotgun (WGS) entry which is preliminary data.</text>
</comment>
<keyword evidence="1 3" id="KW-0378">Hydrolase</keyword>
<dbReference type="CDD" id="cd02879">
    <property type="entry name" value="GH18_plant_chitinase_class_V"/>
    <property type="match status" value="1"/>
</dbReference>
<dbReference type="PANTHER" id="PTHR11177:SF368">
    <property type="entry name" value="GH18 DOMAIN-CONTAINING PROTEIN"/>
    <property type="match status" value="1"/>
</dbReference>
<dbReference type="PROSITE" id="PS01095">
    <property type="entry name" value="GH18_1"/>
    <property type="match status" value="1"/>
</dbReference>
<evidence type="ECO:0000313" key="8">
    <source>
        <dbReference type="EMBL" id="KAK6156582.1"/>
    </source>
</evidence>
<dbReference type="Pfam" id="PF00704">
    <property type="entry name" value="Glyco_hydro_18"/>
    <property type="match status" value="1"/>
</dbReference>
<evidence type="ECO:0000256" key="3">
    <source>
        <dbReference type="RuleBase" id="RU000489"/>
    </source>
</evidence>
<dbReference type="Proteomes" id="UP001318860">
    <property type="component" value="Unassembled WGS sequence"/>
</dbReference>
<name>A0ABR0XBR7_REHGL</name>
<protein>
    <recommendedName>
        <fullName evidence="7">GH18 domain-containing protein</fullName>
    </recommendedName>
</protein>
<keyword evidence="9" id="KW-1185">Reference proteome</keyword>
<evidence type="ECO:0000259" key="7">
    <source>
        <dbReference type="PROSITE" id="PS51910"/>
    </source>
</evidence>
<feature type="signal peptide" evidence="6">
    <location>
        <begin position="1"/>
        <end position="23"/>
    </location>
</feature>
<dbReference type="InterPro" id="IPR011583">
    <property type="entry name" value="Chitinase_II/V-like_cat"/>
</dbReference>
<evidence type="ECO:0000313" key="9">
    <source>
        <dbReference type="Proteomes" id="UP001318860"/>
    </source>
</evidence>
<feature type="chain" id="PRO_5045672398" description="GH18 domain-containing protein" evidence="6">
    <location>
        <begin position="24"/>
        <end position="524"/>
    </location>
</feature>
<dbReference type="InterPro" id="IPR001579">
    <property type="entry name" value="Glyco_hydro_18_chit_AS"/>
</dbReference>
<evidence type="ECO:0000256" key="6">
    <source>
        <dbReference type="SAM" id="SignalP"/>
    </source>
</evidence>
<dbReference type="SUPFAM" id="SSF54556">
    <property type="entry name" value="Chitinase insertion domain"/>
    <property type="match status" value="1"/>
</dbReference>
<dbReference type="InterPro" id="IPR029070">
    <property type="entry name" value="Chitinase_insertion_sf"/>
</dbReference>
<feature type="domain" description="GH18" evidence="7">
    <location>
        <begin position="176"/>
        <end position="523"/>
    </location>
</feature>
<dbReference type="Gene3D" id="3.10.50.10">
    <property type="match status" value="1"/>
</dbReference>
<accession>A0ABR0XBR7</accession>
<dbReference type="EMBL" id="JABTTQ020000005">
    <property type="protein sequence ID" value="KAK6156582.1"/>
    <property type="molecule type" value="Genomic_DNA"/>
</dbReference>
<dbReference type="Gene3D" id="3.20.20.80">
    <property type="entry name" value="Glycosidases"/>
    <property type="match status" value="1"/>
</dbReference>
<dbReference type="PANTHER" id="PTHR11177">
    <property type="entry name" value="CHITINASE"/>
    <property type="match status" value="1"/>
</dbReference>
<organism evidence="8 9">
    <name type="scientific">Rehmannia glutinosa</name>
    <name type="common">Chinese foxglove</name>
    <dbReference type="NCBI Taxonomy" id="99300"/>
    <lineage>
        <taxon>Eukaryota</taxon>
        <taxon>Viridiplantae</taxon>
        <taxon>Streptophyta</taxon>
        <taxon>Embryophyta</taxon>
        <taxon>Tracheophyta</taxon>
        <taxon>Spermatophyta</taxon>
        <taxon>Magnoliopsida</taxon>
        <taxon>eudicotyledons</taxon>
        <taxon>Gunneridae</taxon>
        <taxon>Pentapetalae</taxon>
        <taxon>asterids</taxon>
        <taxon>lamiids</taxon>
        <taxon>Lamiales</taxon>
        <taxon>Orobanchaceae</taxon>
        <taxon>Rehmannieae</taxon>
        <taxon>Rehmannia</taxon>
    </lineage>
</organism>
<sequence length="524" mass="56388">MPIQKTIPLFLALIISFTATTKSAHPDFSIAPSKLLGPIPHSPIVFPPSNPFLPPQPGFPVSAPPPTPIAYPPSLPFVPPQPGFPVSSPPSQPAAPPQIPIAFPPSLPPQPDFPAPVPISPPMSLPPPPSVATSPPPIALPPSLSPQPDFPVPVPISPPISLPPPPSAAASPPPRAIKGAYWPSWQAENLPPSNIPTPYFTHVFYAFLLVDPTSFQILITQSDEQWMENFTTTLHAGSPPSKAILSIGGAGAAPGIFPNLVNNSDNRAAFIQSSINTARKYNFDGLDLDWEFPTNPQDMLNLALLYKEWRADVNHESLASGKPRLLLSSAVYFASNFFMPGDVPRTYPGDAMRSYLDFVNPMCYDYHGAWDPTATGSHASLYDKTSNLSTSYGISTWKGNGVTSKKLIMGMPVYGKTWELKDPNEHGIGDPAVGTGPGGGTMIYSDILGFNSENNATVVFDNTTVSTYSYAGTNWIGYDDTTSVQYKVKFAKAQGLGGYFFWALGFDRNWDLARAASMAWESVN</sequence>
<dbReference type="InterPro" id="IPR017853">
    <property type="entry name" value="GH"/>
</dbReference>
<evidence type="ECO:0000256" key="1">
    <source>
        <dbReference type="ARBA" id="ARBA00022801"/>
    </source>
</evidence>
<feature type="region of interest" description="Disordered" evidence="5">
    <location>
        <begin position="81"/>
        <end position="144"/>
    </location>
</feature>
<dbReference type="SUPFAM" id="SSF51445">
    <property type="entry name" value="(Trans)glycosidases"/>
    <property type="match status" value="1"/>
</dbReference>
<keyword evidence="2 3" id="KW-0326">Glycosidase</keyword>
<dbReference type="InterPro" id="IPR001223">
    <property type="entry name" value="Glyco_hydro18_cat"/>
</dbReference>
<keyword evidence="6" id="KW-0732">Signal</keyword>
<evidence type="ECO:0000256" key="2">
    <source>
        <dbReference type="ARBA" id="ARBA00023295"/>
    </source>
</evidence>